<dbReference type="GO" id="GO:0016787">
    <property type="term" value="F:hydrolase activity"/>
    <property type="evidence" value="ECO:0007669"/>
    <property type="project" value="UniProtKB-KW"/>
</dbReference>
<dbReference type="InterPro" id="IPR050583">
    <property type="entry name" value="Mycobacterial_A85_antigen"/>
</dbReference>
<organism evidence="1 2">
    <name type="scientific">Pseudobutyrivibrio ruminis</name>
    <dbReference type="NCBI Taxonomy" id="46206"/>
    <lineage>
        <taxon>Bacteria</taxon>
        <taxon>Bacillati</taxon>
        <taxon>Bacillota</taxon>
        <taxon>Clostridia</taxon>
        <taxon>Lachnospirales</taxon>
        <taxon>Lachnospiraceae</taxon>
        <taxon>Pseudobutyrivibrio</taxon>
    </lineage>
</organism>
<dbReference type="Pfam" id="PF00756">
    <property type="entry name" value="Esterase"/>
    <property type="match status" value="1"/>
</dbReference>
<dbReference type="SUPFAM" id="SSF53474">
    <property type="entry name" value="alpha/beta-Hydrolases"/>
    <property type="match status" value="1"/>
</dbReference>
<evidence type="ECO:0000313" key="1">
    <source>
        <dbReference type="EMBL" id="MBE5921032.1"/>
    </source>
</evidence>
<comment type="caution">
    <text evidence="1">The sequence shown here is derived from an EMBL/GenBank/DDBJ whole genome shotgun (WGS) entry which is preliminary data.</text>
</comment>
<evidence type="ECO:0000313" key="2">
    <source>
        <dbReference type="Proteomes" id="UP000766246"/>
    </source>
</evidence>
<protein>
    <submittedName>
        <fullName evidence="1">Alpha/beta hydrolase</fullName>
    </submittedName>
</protein>
<dbReference type="Gene3D" id="3.40.50.1820">
    <property type="entry name" value="alpha/beta hydrolase"/>
    <property type="match status" value="1"/>
</dbReference>
<keyword evidence="1" id="KW-0378">Hydrolase</keyword>
<dbReference type="PANTHER" id="PTHR48098:SF6">
    <property type="entry name" value="FERRI-BACILLIBACTIN ESTERASE BESA"/>
    <property type="match status" value="1"/>
</dbReference>
<dbReference type="InterPro" id="IPR000801">
    <property type="entry name" value="Esterase-like"/>
</dbReference>
<feature type="non-terminal residue" evidence="1">
    <location>
        <position position="225"/>
    </location>
</feature>
<name>A0A927YP95_9FIRM</name>
<gene>
    <name evidence="1" type="ORF">E7272_14540</name>
</gene>
<dbReference type="Proteomes" id="UP000766246">
    <property type="component" value="Unassembled WGS sequence"/>
</dbReference>
<dbReference type="AlphaFoldDB" id="A0A927YP95"/>
<dbReference type="EMBL" id="SVER01000077">
    <property type="protein sequence ID" value="MBE5921032.1"/>
    <property type="molecule type" value="Genomic_DNA"/>
</dbReference>
<accession>A0A927YP95</accession>
<sequence length="225" mass="25361">MLTSMLVEGKHIYIYGKENTKAPLVIVNTFQGDGHEVYEAMQQIKSIPIALAVISDIDWNDEMTPGKCPPLYKGDSPCTGGADAYIRKLEEKIVPAILKELQDKPEYVAVAGYSLGGLFAIYSLYKTDIFSRAVSASGSMWFPGFLDFVRKNEMLVKPQRVYFSLGDKEAKTRNQMLRTVEDNTKEICELIKNNGIESIYEMNEGNHFKDADLRLAKGIKWICEN</sequence>
<dbReference type="InterPro" id="IPR029058">
    <property type="entry name" value="AB_hydrolase_fold"/>
</dbReference>
<reference evidence="1" key="1">
    <citation type="submission" date="2019-04" db="EMBL/GenBank/DDBJ databases">
        <title>Evolution of Biomass-Degrading Anaerobic Consortia Revealed by Metagenomics.</title>
        <authorList>
            <person name="Peng X."/>
        </authorList>
    </citation>
    <scope>NUCLEOTIDE SEQUENCE</scope>
    <source>
        <strain evidence="1">SIG311</strain>
    </source>
</reference>
<dbReference type="PANTHER" id="PTHR48098">
    <property type="entry name" value="ENTEROCHELIN ESTERASE-RELATED"/>
    <property type="match status" value="1"/>
</dbReference>
<proteinExistence type="predicted"/>